<evidence type="ECO:0000313" key="1">
    <source>
        <dbReference type="EMBL" id="NVN12217.1"/>
    </source>
</evidence>
<comment type="caution">
    <text evidence="1">The sequence shown here is derived from an EMBL/GenBank/DDBJ whole genome shotgun (WGS) entry which is preliminary data.</text>
</comment>
<dbReference type="AlphaFoldDB" id="A0A7Y7M6M8"/>
<protein>
    <submittedName>
        <fullName evidence="1">Uncharacterized protein</fullName>
    </submittedName>
</protein>
<dbReference type="RefSeq" id="WP_176640836.1">
    <property type="nucleotide sequence ID" value="NZ_JABXXP010000369.1"/>
</dbReference>
<accession>A0A7Y7M6M8</accession>
<proteinExistence type="predicted"/>
<name>A0A7Y7M6M8_9PROT</name>
<reference evidence="1 2" key="1">
    <citation type="submission" date="2020-06" db="EMBL/GenBank/DDBJ databases">
        <title>Description of novel acetic acid bacteria.</title>
        <authorList>
            <person name="Sombolestani A."/>
        </authorList>
    </citation>
    <scope>NUCLEOTIDE SEQUENCE [LARGE SCALE GENOMIC DNA]</scope>
    <source>
        <strain evidence="1 2">LMG 31431</strain>
    </source>
</reference>
<sequence length="79" mass="8547">MKRHAMSDRLFRLMDQDRCRIDMEIIDADSCDFSGDFSSDFSGGLAPAASGAAGNGIVENKRRLHGTRTCSVTCSACRG</sequence>
<gene>
    <name evidence="1" type="ORF">HUK84_13990</name>
</gene>
<dbReference type="Proteomes" id="UP000534870">
    <property type="component" value="Unassembled WGS sequence"/>
</dbReference>
<evidence type="ECO:0000313" key="2">
    <source>
        <dbReference type="Proteomes" id="UP000534870"/>
    </source>
</evidence>
<dbReference type="EMBL" id="JABXXP010000369">
    <property type="protein sequence ID" value="NVN12217.1"/>
    <property type="molecule type" value="Genomic_DNA"/>
</dbReference>
<organism evidence="1 2">
    <name type="scientific">Nguyenibacter vanlangensis</name>
    <dbReference type="NCBI Taxonomy" id="1216886"/>
    <lineage>
        <taxon>Bacteria</taxon>
        <taxon>Pseudomonadati</taxon>
        <taxon>Pseudomonadota</taxon>
        <taxon>Alphaproteobacteria</taxon>
        <taxon>Acetobacterales</taxon>
        <taxon>Acetobacteraceae</taxon>
        <taxon>Nguyenibacter</taxon>
    </lineage>
</organism>